<keyword evidence="4" id="KW-1185">Reference proteome</keyword>
<evidence type="ECO:0000313" key="3">
    <source>
        <dbReference type="EMBL" id="CAL1242026.1"/>
    </source>
</evidence>
<dbReference type="Pfam" id="PF13817">
    <property type="entry name" value="DDE_Tnp_IS66_C"/>
    <property type="match status" value="1"/>
</dbReference>
<name>A0ABM9NMY7_9GAMM</name>
<dbReference type="Proteomes" id="UP001497493">
    <property type="component" value="Plasmid 2"/>
</dbReference>
<dbReference type="NCBIfam" id="NF033517">
    <property type="entry name" value="transpos_IS66"/>
    <property type="match status" value="1"/>
</dbReference>
<feature type="domain" description="Transposase IS66 C-terminal" evidence="2">
    <location>
        <begin position="175"/>
        <end position="211"/>
    </location>
</feature>
<proteinExistence type="predicted"/>
<keyword evidence="3" id="KW-0614">Plasmid</keyword>
<geneLocation type="plasmid" evidence="3 4">
    <name>2</name>
</geneLocation>
<sequence length="232" mass="26416">MLGLTPVERGVLLSDGYGAYGAYVARTGLTHAQCWAHCRREFIEAEQAEPAPVAEALRQFRELYAVEARIRARKLEGPAKLAYRRRHARPLVDTFFAWIEHRFEEHGWLPSNPLTQALAYARKRRAALEVFLDDPDVPIDTNHLERALRPIPLGRRNWLFSWTELGARHIGIVQSLLITCRLHGIDPYVYLVDVLQRVGRHKAAEVAELTPRLWKARFGDQPLGSDLGLAVT</sequence>
<dbReference type="InterPro" id="IPR039552">
    <property type="entry name" value="IS66_C"/>
</dbReference>
<dbReference type="InterPro" id="IPR052344">
    <property type="entry name" value="Transposase-related"/>
</dbReference>
<gene>
    <name evidence="3" type="ORF">MECH1_V1_P0094</name>
</gene>
<feature type="domain" description="Transposase IS66 central" evidence="1">
    <location>
        <begin position="8"/>
        <end position="168"/>
    </location>
</feature>
<dbReference type="InterPro" id="IPR004291">
    <property type="entry name" value="Transposase_IS66_central"/>
</dbReference>
<organism evidence="3 4">
    <name type="scientific">Candidatus Methylocalor cossyra</name>
    <dbReference type="NCBI Taxonomy" id="3108543"/>
    <lineage>
        <taxon>Bacteria</taxon>
        <taxon>Pseudomonadati</taxon>
        <taxon>Pseudomonadota</taxon>
        <taxon>Gammaproteobacteria</taxon>
        <taxon>Methylococcales</taxon>
        <taxon>Methylococcaceae</taxon>
        <taxon>Candidatus Methylocalor</taxon>
    </lineage>
</organism>
<reference evidence="3 4" key="1">
    <citation type="submission" date="2024-04" db="EMBL/GenBank/DDBJ databases">
        <authorList>
            <person name="Cremers G."/>
        </authorList>
    </citation>
    <scope>NUCLEOTIDE SEQUENCE [LARGE SCALE GENOMIC DNA]</scope>
    <source>
        <strain evidence="3">MeCH1-AG</strain>
        <plasmid evidence="3 4">2</plasmid>
    </source>
</reference>
<evidence type="ECO:0000259" key="1">
    <source>
        <dbReference type="Pfam" id="PF03050"/>
    </source>
</evidence>
<accession>A0ABM9NMY7</accession>
<evidence type="ECO:0008006" key="5">
    <source>
        <dbReference type="Google" id="ProtNLM"/>
    </source>
</evidence>
<evidence type="ECO:0000259" key="2">
    <source>
        <dbReference type="Pfam" id="PF13817"/>
    </source>
</evidence>
<dbReference type="PANTHER" id="PTHR33678:SF1">
    <property type="entry name" value="BLL1576 PROTEIN"/>
    <property type="match status" value="1"/>
</dbReference>
<dbReference type="Pfam" id="PF03050">
    <property type="entry name" value="DDE_Tnp_IS66"/>
    <property type="match status" value="1"/>
</dbReference>
<evidence type="ECO:0000313" key="4">
    <source>
        <dbReference type="Proteomes" id="UP001497493"/>
    </source>
</evidence>
<protein>
    <recommendedName>
        <fullName evidence="5">Transposase</fullName>
    </recommendedName>
</protein>
<dbReference type="EMBL" id="OZ026885">
    <property type="protein sequence ID" value="CAL1242026.1"/>
    <property type="molecule type" value="Genomic_DNA"/>
</dbReference>
<dbReference type="PANTHER" id="PTHR33678">
    <property type="entry name" value="BLL1576 PROTEIN"/>
    <property type="match status" value="1"/>
</dbReference>